<dbReference type="EMBL" id="MPTO01000013">
    <property type="protein sequence ID" value="OME19526.1"/>
    <property type="molecule type" value="Genomic_DNA"/>
</dbReference>
<reference evidence="3 4" key="1">
    <citation type="submission" date="2016-10" db="EMBL/GenBank/DDBJ databases">
        <title>Paenibacillus species isolates.</title>
        <authorList>
            <person name="Beno S.M."/>
        </authorList>
    </citation>
    <scope>NUCLEOTIDE SEQUENCE [LARGE SCALE GENOMIC DNA]</scope>
    <source>
        <strain evidence="3 4">FSL H7-0918</strain>
    </source>
</reference>
<feature type="coiled-coil region" evidence="1">
    <location>
        <begin position="170"/>
        <end position="204"/>
    </location>
</feature>
<dbReference type="PANTHER" id="PTHR33375">
    <property type="entry name" value="CHROMOSOME-PARTITIONING PROTEIN PARB-RELATED"/>
    <property type="match status" value="1"/>
</dbReference>
<dbReference type="GO" id="GO:0007059">
    <property type="term" value="P:chromosome segregation"/>
    <property type="evidence" value="ECO:0007669"/>
    <property type="project" value="TreeGrafter"/>
</dbReference>
<evidence type="ECO:0000313" key="3">
    <source>
        <dbReference type="EMBL" id="OME19526.1"/>
    </source>
</evidence>
<feature type="coiled-coil region" evidence="1">
    <location>
        <begin position="252"/>
        <end position="286"/>
    </location>
</feature>
<dbReference type="PANTHER" id="PTHR33375:SF1">
    <property type="entry name" value="CHROMOSOME-PARTITIONING PROTEIN PARB-RELATED"/>
    <property type="match status" value="1"/>
</dbReference>
<sequence length="371" mass="42998">MLIDISKIKVTDRIRQDFSGIEELAQDIAENGLINPIVVTPDYQLIAGERRLRAHMHLGREQVEVRVTEVRDYAHQLQLEISENEHRKDFTFSERVAYGKKIEELERIRAKERMQAGKENLPEHESGQVRDIVGEQLGVSGRQFDKMKFIKENATPEIIQQLDANIISTHKAFTETKERLEAAVREAEDRAEQAEYEKEELQKKYKDVVPAYQVQEAVSAALEQHDEEQTIYLKQKDKETEAQLKQRDDYWKDKMKDEIESERLKIEQLKSGYQRIKEENEALKLQQPNDFDEQQAQLQLKRLRSDADINTVQFSINVKTFLKNAGLTAFMLGSIASASNSEKKRLGESLDMLEAFIEQVRPAVNGRKVVQ</sequence>
<dbReference type="AlphaFoldDB" id="A0AB36JFT2"/>
<accession>A0AB36JFT2</accession>
<dbReference type="InterPro" id="IPR050336">
    <property type="entry name" value="Chromosome_partition/occlusion"/>
</dbReference>
<proteinExistence type="predicted"/>
<evidence type="ECO:0000313" key="4">
    <source>
        <dbReference type="Proteomes" id="UP000187323"/>
    </source>
</evidence>
<organism evidence="3 4">
    <name type="scientific">Paenibacillus odorifer</name>
    <dbReference type="NCBI Taxonomy" id="189426"/>
    <lineage>
        <taxon>Bacteria</taxon>
        <taxon>Bacillati</taxon>
        <taxon>Bacillota</taxon>
        <taxon>Bacilli</taxon>
        <taxon>Bacillales</taxon>
        <taxon>Paenibacillaceae</taxon>
        <taxon>Paenibacillus</taxon>
    </lineage>
</organism>
<dbReference type="Proteomes" id="UP000187323">
    <property type="component" value="Unassembled WGS sequence"/>
</dbReference>
<dbReference type="SMART" id="SM00470">
    <property type="entry name" value="ParB"/>
    <property type="match status" value="1"/>
</dbReference>
<feature type="domain" description="ParB-like N-terminal" evidence="2">
    <location>
        <begin position="1"/>
        <end position="85"/>
    </location>
</feature>
<dbReference type="SUPFAM" id="SSF110849">
    <property type="entry name" value="ParB/Sulfiredoxin"/>
    <property type="match status" value="1"/>
</dbReference>
<dbReference type="Pfam" id="PF02195">
    <property type="entry name" value="ParB_N"/>
    <property type="match status" value="1"/>
</dbReference>
<dbReference type="CDD" id="cd16410">
    <property type="entry name" value="ParB_N_like"/>
    <property type="match status" value="1"/>
</dbReference>
<name>A0AB36JFT2_9BACL</name>
<dbReference type="InterPro" id="IPR036086">
    <property type="entry name" value="ParB/Sulfiredoxin_sf"/>
</dbReference>
<comment type="caution">
    <text evidence="3">The sequence shown here is derived from an EMBL/GenBank/DDBJ whole genome shotgun (WGS) entry which is preliminary data.</text>
</comment>
<evidence type="ECO:0000259" key="2">
    <source>
        <dbReference type="SMART" id="SM00470"/>
    </source>
</evidence>
<keyword evidence="1" id="KW-0175">Coiled coil</keyword>
<dbReference type="InterPro" id="IPR003115">
    <property type="entry name" value="ParB_N"/>
</dbReference>
<gene>
    <name evidence="3" type="ORF">BSK47_15940</name>
</gene>
<evidence type="ECO:0000256" key="1">
    <source>
        <dbReference type="SAM" id="Coils"/>
    </source>
</evidence>
<protein>
    <submittedName>
        <fullName evidence="3">Plasmid-partitioning protein</fullName>
    </submittedName>
</protein>
<dbReference type="GO" id="GO:0005694">
    <property type="term" value="C:chromosome"/>
    <property type="evidence" value="ECO:0007669"/>
    <property type="project" value="TreeGrafter"/>
</dbReference>
<dbReference type="Gene3D" id="3.90.1530.30">
    <property type="match status" value="1"/>
</dbReference>